<dbReference type="EMBL" id="BMAW01058845">
    <property type="protein sequence ID" value="GFT18330.1"/>
    <property type="molecule type" value="Genomic_DNA"/>
</dbReference>
<dbReference type="Proteomes" id="UP000887013">
    <property type="component" value="Unassembled WGS sequence"/>
</dbReference>
<comment type="caution">
    <text evidence="2">The sequence shown here is derived from an EMBL/GenBank/DDBJ whole genome shotgun (WGS) entry which is preliminary data.</text>
</comment>
<accession>A0A8X6THR7</accession>
<keyword evidence="3" id="KW-1185">Reference proteome</keyword>
<evidence type="ECO:0000313" key="3">
    <source>
        <dbReference type="Proteomes" id="UP000887013"/>
    </source>
</evidence>
<organism evidence="2 3">
    <name type="scientific">Nephila pilipes</name>
    <name type="common">Giant wood spider</name>
    <name type="synonym">Nephila maculata</name>
    <dbReference type="NCBI Taxonomy" id="299642"/>
    <lineage>
        <taxon>Eukaryota</taxon>
        <taxon>Metazoa</taxon>
        <taxon>Ecdysozoa</taxon>
        <taxon>Arthropoda</taxon>
        <taxon>Chelicerata</taxon>
        <taxon>Arachnida</taxon>
        <taxon>Araneae</taxon>
        <taxon>Araneomorphae</taxon>
        <taxon>Entelegynae</taxon>
        <taxon>Araneoidea</taxon>
        <taxon>Nephilidae</taxon>
        <taxon>Nephila</taxon>
    </lineage>
</organism>
<feature type="region of interest" description="Disordered" evidence="1">
    <location>
        <begin position="9"/>
        <end position="43"/>
    </location>
</feature>
<proteinExistence type="predicted"/>
<evidence type="ECO:0000256" key="1">
    <source>
        <dbReference type="SAM" id="MobiDB-lite"/>
    </source>
</evidence>
<evidence type="ECO:0000313" key="2">
    <source>
        <dbReference type="EMBL" id="GFT18330.1"/>
    </source>
</evidence>
<gene>
    <name evidence="2" type="ORF">NPIL_340281</name>
</gene>
<sequence>MWNSSAAFVSGGGNQGTSTGMHSGIGRGLNPRRRGSYNQPSNAGRGSLIPVSVPYNYVYYQGPNAPASQANFDYGAAINRWRKLSVECKLCGQIVSVLKIAAHMEDKHYWKVLRPVNDNKLAGQEVEEAAERPSHGIYDRSFDLHEKIMPGITTRKNSGNYALKICREKMDDDTQAAKQKLVAELKKRIL</sequence>
<dbReference type="AlphaFoldDB" id="A0A8X6THR7"/>
<name>A0A8X6THR7_NEPPI</name>
<reference evidence="2" key="1">
    <citation type="submission" date="2020-08" db="EMBL/GenBank/DDBJ databases">
        <title>Multicomponent nature underlies the extraordinary mechanical properties of spider dragline silk.</title>
        <authorList>
            <person name="Kono N."/>
            <person name="Nakamura H."/>
            <person name="Mori M."/>
            <person name="Yoshida Y."/>
            <person name="Ohtoshi R."/>
            <person name="Malay A.D."/>
            <person name="Moran D.A.P."/>
            <person name="Tomita M."/>
            <person name="Numata K."/>
            <person name="Arakawa K."/>
        </authorList>
    </citation>
    <scope>NUCLEOTIDE SEQUENCE</scope>
</reference>
<protein>
    <submittedName>
        <fullName evidence="2">Uncharacterized protein</fullName>
    </submittedName>
</protein>
<dbReference type="OrthoDB" id="10541807at2759"/>